<dbReference type="RefSeq" id="WP_344645776.1">
    <property type="nucleotide sequence ID" value="NZ_BAAASS010000020.1"/>
</dbReference>
<feature type="region of interest" description="Disordered" evidence="1">
    <location>
        <begin position="35"/>
        <end position="64"/>
    </location>
</feature>
<evidence type="ECO:0000313" key="2">
    <source>
        <dbReference type="EMBL" id="MFC5224326.1"/>
    </source>
</evidence>
<sequence>MSSVEERLNAAGRALRESRRPFDVSAGLRRLARDAGYTPRARSAPRQRPRRIAPGDRDVLPGPKAGHQLSVVARWVLNQPQAAGHVERLAEEIGASGTTDQCTPLKDMDVDGALVFACMLYLAGHPESASFWWGVAAGAGHRTAAYCLHLHHLELGEVKEADHWLEQLQQDDGGPDADLLLVVEQFAGYVRRNCPTTQVPRSGLTQEVERLATREAGDVLVLPERELADRLQDCAGRH</sequence>
<comment type="caution">
    <text evidence="2">The sequence shown here is derived from an EMBL/GenBank/DDBJ whole genome shotgun (WGS) entry which is preliminary data.</text>
</comment>
<evidence type="ECO:0000256" key="1">
    <source>
        <dbReference type="SAM" id="MobiDB-lite"/>
    </source>
</evidence>
<accession>A0ABW0D4A4</accession>
<gene>
    <name evidence="2" type="ORF">ACFPN6_06845</name>
</gene>
<evidence type="ECO:0000313" key="3">
    <source>
        <dbReference type="Proteomes" id="UP001596156"/>
    </source>
</evidence>
<protein>
    <submittedName>
        <fullName evidence="2">Uncharacterized protein</fullName>
    </submittedName>
</protein>
<dbReference type="Proteomes" id="UP001596156">
    <property type="component" value="Unassembled WGS sequence"/>
</dbReference>
<organism evidence="2 3">
    <name type="scientific">Streptomyces fimbriatus</name>
    <dbReference type="NCBI Taxonomy" id="68197"/>
    <lineage>
        <taxon>Bacteria</taxon>
        <taxon>Bacillati</taxon>
        <taxon>Actinomycetota</taxon>
        <taxon>Actinomycetes</taxon>
        <taxon>Kitasatosporales</taxon>
        <taxon>Streptomycetaceae</taxon>
        <taxon>Streptomyces</taxon>
    </lineage>
</organism>
<dbReference type="EMBL" id="JBHSKL010000008">
    <property type="protein sequence ID" value="MFC5224326.1"/>
    <property type="molecule type" value="Genomic_DNA"/>
</dbReference>
<proteinExistence type="predicted"/>
<reference evidence="3" key="1">
    <citation type="journal article" date="2019" name="Int. J. Syst. Evol. Microbiol.">
        <title>The Global Catalogue of Microorganisms (GCM) 10K type strain sequencing project: providing services to taxonomists for standard genome sequencing and annotation.</title>
        <authorList>
            <consortium name="The Broad Institute Genomics Platform"/>
            <consortium name="The Broad Institute Genome Sequencing Center for Infectious Disease"/>
            <person name="Wu L."/>
            <person name="Ma J."/>
        </authorList>
    </citation>
    <scope>NUCLEOTIDE SEQUENCE [LARGE SCALE GENOMIC DNA]</scope>
    <source>
        <strain evidence="3">CCM 8479</strain>
    </source>
</reference>
<keyword evidence="3" id="KW-1185">Reference proteome</keyword>
<name>A0ABW0D4A4_STRFI</name>